<keyword evidence="1" id="KW-0472">Membrane</keyword>
<dbReference type="RefSeq" id="WP_212704877.1">
    <property type="nucleotide sequence ID" value="NZ_CP073581.1"/>
</dbReference>
<keyword evidence="1" id="KW-1133">Transmembrane helix</keyword>
<dbReference type="Gene3D" id="3.60.15.10">
    <property type="entry name" value="Ribonuclease Z/Hydroxyacylglutathione hydrolase-like"/>
    <property type="match status" value="1"/>
</dbReference>
<dbReference type="PANTHER" id="PTHR43546">
    <property type="entry name" value="UPF0173 METAL-DEPENDENT HYDROLASE MJ1163-RELATED"/>
    <property type="match status" value="1"/>
</dbReference>
<dbReference type="InterPro" id="IPR036866">
    <property type="entry name" value="RibonucZ/Hydroxyglut_hydro"/>
</dbReference>
<keyword evidence="1" id="KW-0812">Transmembrane</keyword>
<evidence type="ECO:0000313" key="3">
    <source>
        <dbReference type="Proteomes" id="UP000683291"/>
    </source>
</evidence>
<keyword evidence="3" id="KW-1185">Reference proteome</keyword>
<dbReference type="PANTHER" id="PTHR43546:SF3">
    <property type="entry name" value="UPF0173 METAL-DEPENDENT HYDROLASE MJ1163"/>
    <property type="match status" value="1"/>
</dbReference>
<dbReference type="KEGG" id="sual:KDD17_01020"/>
<evidence type="ECO:0000313" key="2">
    <source>
        <dbReference type="EMBL" id="QUJ76680.1"/>
    </source>
</evidence>
<dbReference type="InterPro" id="IPR006311">
    <property type="entry name" value="TAT_signal"/>
</dbReference>
<dbReference type="Proteomes" id="UP000683291">
    <property type="component" value="Chromosome 1"/>
</dbReference>
<dbReference type="InterPro" id="IPR050114">
    <property type="entry name" value="UPF0173_UPF0282_UlaG_hydrolase"/>
</dbReference>
<gene>
    <name evidence="2" type="ORF">KDD17_01020</name>
</gene>
<dbReference type="AlphaFoldDB" id="A0A975JER2"/>
<protein>
    <submittedName>
        <fullName evidence="2">MBL fold metallo-hydrolase</fullName>
    </submittedName>
</protein>
<dbReference type="SUPFAM" id="SSF56281">
    <property type="entry name" value="Metallo-hydrolase/oxidoreductase"/>
    <property type="match status" value="1"/>
</dbReference>
<accession>A0A975JER2</accession>
<evidence type="ECO:0000256" key="1">
    <source>
        <dbReference type="SAM" id="Phobius"/>
    </source>
</evidence>
<dbReference type="Pfam" id="PF13483">
    <property type="entry name" value="Lactamase_B_3"/>
    <property type="match status" value="1"/>
</dbReference>
<name>A0A975JER2_9RHOB</name>
<reference evidence="2" key="1">
    <citation type="submission" date="2021-04" db="EMBL/GenBank/DDBJ databases">
        <title>Complete genome sequence for Sulfitobacter sp. strain JK7-1.</title>
        <authorList>
            <person name="Park S.-J."/>
        </authorList>
    </citation>
    <scope>NUCLEOTIDE SEQUENCE</scope>
    <source>
        <strain evidence="2">JK7-1</strain>
    </source>
</reference>
<dbReference type="PROSITE" id="PS51318">
    <property type="entry name" value="TAT"/>
    <property type="match status" value="1"/>
</dbReference>
<proteinExistence type="predicted"/>
<dbReference type="EMBL" id="CP073581">
    <property type="protein sequence ID" value="QUJ76680.1"/>
    <property type="molecule type" value="Genomic_DNA"/>
</dbReference>
<organism evidence="2 3">
    <name type="scientific">Sulfitobacter albidus</name>
    <dbReference type="NCBI Taxonomy" id="2829501"/>
    <lineage>
        <taxon>Bacteria</taxon>
        <taxon>Pseudomonadati</taxon>
        <taxon>Pseudomonadota</taxon>
        <taxon>Alphaproteobacteria</taxon>
        <taxon>Rhodobacterales</taxon>
        <taxon>Roseobacteraceae</taxon>
        <taxon>Sulfitobacter</taxon>
    </lineage>
</organism>
<feature type="transmembrane region" description="Helical" evidence="1">
    <location>
        <begin position="12"/>
        <end position="31"/>
    </location>
</feature>
<sequence length="264" mass="28359">MSDLRIPNRRGFILGGTAAAGAVTILPYAALADGHALDSFDTPAGALSIAPVSHASFVAQTPAGVIYVDPVGGSDKYGGFPPPDMVLITHEHGDHYDQPTLDGIVVEQTQIVANPAVFAMLPEAMQAKATEMANGDSGGFGDVSIEAIPAYNTTEERLNFHPEGRDNGYVLSFEGFRMYISGDTEDTPEMRALQNIDLAFVCMNLPFTMDARAAASAVAEFKPTYVYPYHFRGRDGGTQDPESFARMVGTDTEVKIAEWYDGDH</sequence>